<dbReference type="InterPro" id="IPR051056">
    <property type="entry name" value="Glycosyl_Hydrolase_73"/>
</dbReference>
<evidence type="ECO:0000313" key="14">
    <source>
        <dbReference type="Proteomes" id="UP000198773"/>
    </source>
</evidence>
<evidence type="ECO:0000256" key="2">
    <source>
        <dbReference type="ARBA" id="ARBA00004418"/>
    </source>
</evidence>
<keyword evidence="7" id="KW-1005">Bacterial flagellum biogenesis</keyword>
<gene>
    <name evidence="13" type="ORF">SAMN04488051_103244</name>
</gene>
<keyword evidence="13" id="KW-0282">Flagellum</keyword>
<dbReference type="InterPro" id="IPR002901">
    <property type="entry name" value="MGlyc_endo_b_GlcNAc-like_dom"/>
</dbReference>
<evidence type="ECO:0000256" key="6">
    <source>
        <dbReference type="ARBA" id="ARBA00022764"/>
    </source>
</evidence>
<keyword evidence="9" id="KW-0326">Glycosidase</keyword>
<dbReference type="Pfam" id="PF01832">
    <property type="entry name" value="Glucosaminidase"/>
    <property type="match status" value="1"/>
</dbReference>
<proteinExistence type="inferred from homology"/>
<keyword evidence="13" id="KW-0966">Cell projection</keyword>
<dbReference type="NCBIfam" id="TIGR02541">
    <property type="entry name" value="flagell_FlgJ"/>
    <property type="match status" value="1"/>
</dbReference>
<keyword evidence="6" id="KW-0574">Periplasm</keyword>
<evidence type="ECO:0000256" key="7">
    <source>
        <dbReference type="ARBA" id="ARBA00022795"/>
    </source>
</evidence>
<organism evidence="13 14">
    <name type="scientific">Alkalimonas amylolytica</name>
    <dbReference type="NCBI Taxonomy" id="152573"/>
    <lineage>
        <taxon>Bacteria</taxon>
        <taxon>Pseudomonadati</taxon>
        <taxon>Pseudomonadota</taxon>
        <taxon>Gammaproteobacteria</taxon>
        <taxon>Alkalimonas</taxon>
    </lineage>
</organism>
<evidence type="ECO:0000256" key="9">
    <source>
        <dbReference type="ARBA" id="ARBA00023295"/>
    </source>
</evidence>
<keyword evidence="14" id="KW-1185">Reference proteome</keyword>
<sequence>MDSIRQPLSYHDINSLQQIRQSAGQDEKQGLRQAAEQFEAIFMNMLLKSMREANAHFEAEGMMHSETTRFYRDMHDNQLASDLSQSGSLGLADLIVQQLDPTAAVSSARPPIPGDLLMPQPIQRQSQQQRTRMEATAAEPQAALSAKAVKKPSSWQVASPAEFVERLLPAAREAASALGLDPLALVAQAALETGWGQHMIRTANGENSYNLFGIKASRGWQGETAVVDTLEYRQGVAQKEKAKFRAYASPEQSLQDYVQFIRGSARYQDAVKVASDSVAYFRQLQAAGYATDPNYAEKIKSVLSSPTIRAFRSTVQD</sequence>
<name>A0A1H4B9K8_ALKAM</name>
<dbReference type="GO" id="GO:0071973">
    <property type="term" value="P:bacterial-type flagellum-dependent cell motility"/>
    <property type="evidence" value="ECO:0007669"/>
    <property type="project" value="TreeGrafter"/>
</dbReference>
<protein>
    <recommendedName>
        <fullName evidence="5">Peptidoglycan hydrolase FlgJ</fullName>
    </recommendedName>
    <alternativeName>
        <fullName evidence="11">Muramidase FlgJ</fullName>
    </alternativeName>
</protein>
<evidence type="ECO:0000259" key="12">
    <source>
        <dbReference type="SMART" id="SM00047"/>
    </source>
</evidence>
<dbReference type="PANTHER" id="PTHR33308:SF9">
    <property type="entry name" value="PEPTIDOGLYCAN HYDROLASE FLGJ"/>
    <property type="match status" value="1"/>
</dbReference>
<keyword evidence="8" id="KW-0378">Hydrolase</keyword>
<reference evidence="13 14" key="1">
    <citation type="submission" date="2016-10" db="EMBL/GenBank/DDBJ databases">
        <authorList>
            <person name="de Groot N.N."/>
        </authorList>
    </citation>
    <scope>NUCLEOTIDE SEQUENCE [LARGE SCALE GENOMIC DNA]</scope>
    <source>
        <strain evidence="13 14">CGMCC 1.3430</strain>
    </source>
</reference>
<evidence type="ECO:0000256" key="4">
    <source>
        <dbReference type="ARBA" id="ARBA00007974"/>
    </source>
</evidence>
<dbReference type="RefSeq" id="WP_091341508.1">
    <property type="nucleotide sequence ID" value="NZ_FNRM01000003.1"/>
</dbReference>
<dbReference type="InterPro" id="IPR013377">
    <property type="entry name" value="FlgJ"/>
</dbReference>
<evidence type="ECO:0000256" key="8">
    <source>
        <dbReference type="ARBA" id="ARBA00022801"/>
    </source>
</evidence>
<comment type="similarity">
    <text evidence="3">In the N-terminal section; belongs to the FlgJ family.</text>
</comment>
<dbReference type="GO" id="GO:0044780">
    <property type="term" value="P:bacterial-type flagellum assembly"/>
    <property type="evidence" value="ECO:0007669"/>
    <property type="project" value="InterPro"/>
</dbReference>
<dbReference type="InterPro" id="IPR019301">
    <property type="entry name" value="Flagellar_prot_FlgJ_N"/>
</dbReference>
<dbReference type="Gene3D" id="1.10.530.10">
    <property type="match status" value="1"/>
</dbReference>
<evidence type="ECO:0000256" key="10">
    <source>
        <dbReference type="ARBA" id="ARBA00023316"/>
    </source>
</evidence>
<evidence type="ECO:0000256" key="11">
    <source>
        <dbReference type="ARBA" id="ARBA00030835"/>
    </source>
</evidence>
<dbReference type="PRINTS" id="PR01002">
    <property type="entry name" value="FLGFLGJ"/>
</dbReference>
<feature type="domain" description="Mannosyl-glycoprotein endo-beta-N-acetylglucosamidase-like" evidence="12">
    <location>
        <begin position="148"/>
        <end position="312"/>
    </location>
</feature>
<evidence type="ECO:0000256" key="1">
    <source>
        <dbReference type="ARBA" id="ARBA00002954"/>
    </source>
</evidence>
<comment type="subcellular location">
    <subcellularLocation>
        <location evidence="2">Periplasm</location>
    </subcellularLocation>
</comment>
<dbReference type="STRING" id="152573.SAMN04488051_103244"/>
<dbReference type="PANTHER" id="PTHR33308">
    <property type="entry name" value="PEPTIDOGLYCAN HYDROLASE FLGJ"/>
    <property type="match status" value="1"/>
</dbReference>
<keyword evidence="10" id="KW-0961">Cell wall biogenesis/degradation</keyword>
<dbReference type="GO" id="GO:0071555">
    <property type="term" value="P:cell wall organization"/>
    <property type="evidence" value="ECO:0007669"/>
    <property type="project" value="UniProtKB-KW"/>
</dbReference>
<dbReference type="OrthoDB" id="289937at2"/>
<accession>A0A1H4B9K8</accession>
<dbReference type="Proteomes" id="UP000198773">
    <property type="component" value="Unassembled WGS sequence"/>
</dbReference>
<dbReference type="Gene3D" id="2.10.70.40">
    <property type="entry name" value="peptidoglycan hydrolase"/>
    <property type="match status" value="1"/>
</dbReference>
<dbReference type="Pfam" id="PF10135">
    <property type="entry name" value="Rod-binding"/>
    <property type="match status" value="1"/>
</dbReference>
<dbReference type="FunFam" id="2.10.70.40:FF:000001">
    <property type="entry name" value="Flagellar assembly peptidoglycan hydrolase FlgJ"/>
    <property type="match status" value="1"/>
</dbReference>
<keyword evidence="13" id="KW-0969">Cilium</keyword>
<evidence type="ECO:0000256" key="3">
    <source>
        <dbReference type="ARBA" id="ARBA00006880"/>
    </source>
</evidence>
<dbReference type="SMART" id="SM00047">
    <property type="entry name" value="LYZ2"/>
    <property type="match status" value="1"/>
</dbReference>
<dbReference type="GO" id="GO:0004040">
    <property type="term" value="F:amidase activity"/>
    <property type="evidence" value="ECO:0007669"/>
    <property type="project" value="InterPro"/>
</dbReference>
<evidence type="ECO:0000256" key="5">
    <source>
        <dbReference type="ARBA" id="ARBA00013433"/>
    </source>
</evidence>
<dbReference type="AlphaFoldDB" id="A0A1H4B9K8"/>
<comment type="similarity">
    <text evidence="4">In the C-terminal section; belongs to the glycosyl hydrolase 73 family.</text>
</comment>
<dbReference type="GO" id="GO:0042597">
    <property type="term" value="C:periplasmic space"/>
    <property type="evidence" value="ECO:0007669"/>
    <property type="project" value="UniProtKB-SubCell"/>
</dbReference>
<evidence type="ECO:0000313" key="13">
    <source>
        <dbReference type="EMBL" id="SEA44807.1"/>
    </source>
</evidence>
<comment type="function">
    <text evidence="1">Flagellum-specific muramidase which hydrolyzes the peptidoglycan layer to assemble the rod structure in the periplasmic space.</text>
</comment>
<dbReference type="EMBL" id="FNRM01000003">
    <property type="protein sequence ID" value="SEA44807.1"/>
    <property type="molecule type" value="Genomic_DNA"/>
</dbReference>
<dbReference type="GO" id="GO:0016798">
    <property type="term" value="F:hydrolase activity, acting on glycosyl bonds"/>
    <property type="evidence" value="ECO:0007669"/>
    <property type="project" value="UniProtKB-KW"/>
</dbReference>